<organism evidence="4 5">
    <name type="scientific">Ricinus communis</name>
    <name type="common">Castor bean</name>
    <dbReference type="NCBI Taxonomy" id="3988"/>
    <lineage>
        <taxon>Eukaryota</taxon>
        <taxon>Viridiplantae</taxon>
        <taxon>Streptophyta</taxon>
        <taxon>Embryophyta</taxon>
        <taxon>Tracheophyta</taxon>
        <taxon>Spermatophyta</taxon>
        <taxon>Magnoliopsida</taxon>
        <taxon>eudicotyledons</taxon>
        <taxon>Gunneridae</taxon>
        <taxon>Pentapetalae</taxon>
        <taxon>rosids</taxon>
        <taxon>fabids</taxon>
        <taxon>Malpighiales</taxon>
        <taxon>Euphorbiaceae</taxon>
        <taxon>Acalyphoideae</taxon>
        <taxon>Acalypheae</taxon>
        <taxon>Ricinus</taxon>
    </lineage>
</organism>
<dbReference type="PANTHER" id="PTHR46652">
    <property type="entry name" value="LEUCINE-RICH REPEAT AND IQ DOMAIN-CONTAINING PROTEIN 1-RELATED"/>
    <property type="match status" value="1"/>
</dbReference>
<dbReference type="Gene3D" id="3.80.10.10">
    <property type="entry name" value="Ribonuclease Inhibitor"/>
    <property type="match status" value="1"/>
</dbReference>
<proteinExistence type="predicted"/>
<dbReference type="AlphaFoldDB" id="B9TD00"/>
<evidence type="ECO:0000256" key="2">
    <source>
        <dbReference type="ARBA" id="ARBA00022737"/>
    </source>
</evidence>
<sequence length="518" mass="58145">MVAEFRSLCSSFGTSRRAALDSVKQQYPNSNNPEHEALIQRVGAAHDYWDLQVANIVQEIAAKVRTQSMHADHVETRLRPLLASLDHKHRWIDQTYADLLDLLKLPTWRKRHELFSVWVGSILLRTAKAEADRFRFLSANGALSFAFGGNRLATYDRDGEQFDIWAELRSALVGTSSKRKKGIQPDFRVLSPSLDGSHNAQTRFVLECKHYLLPSVSNFSQAAADYARSCPHAAVLLVNHGPIDDSMLRAAIDSSLSQRVEFIGDATVIEERSSEKIGRAVRKAMFPHRQASLPLDQQPDPPHADTEPPSLPESSALIIEKAIRDELRLDFGRLRSDDFDRVEKLNLSGRQNLSEINALKILNELEELDLSGCRSLRDISVIQKLRKLRTLQLAYCPKISSLTSLESLPELSQLNLEACHGINDIGPLWNLRRLVYLNLGGCSSIYDVEDLARLDQLNTLILSNCPNINDIRPLGQLRGLRELLLNNATMKDVSPLARLTELETLELDGCANIETIEP</sequence>
<dbReference type="EMBL" id="EQ977759">
    <property type="protein sequence ID" value="EEF26263.1"/>
    <property type="molecule type" value="Genomic_DNA"/>
</dbReference>
<dbReference type="InterPro" id="IPR032675">
    <property type="entry name" value="LRR_dom_sf"/>
</dbReference>
<reference evidence="5" key="1">
    <citation type="journal article" date="2010" name="Nat. Biotechnol.">
        <title>Draft genome sequence of the oilseed species Ricinus communis.</title>
        <authorList>
            <person name="Chan A.P."/>
            <person name="Crabtree J."/>
            <person name="Zhao Q."/>
            <person name="Lorenzi H."/>
            <person name="Orvis J."/>
            <person name="Puiu D."/>
            <person name="Melake-Berhan A."/>
            <person name="Jones K.M."/>
            <person name="Redman J."/>
            <person name="Chen G."/>
            <person name="Cahoon E.B."/>
            <person name="Gedil M."/>
            <person name="Stanke M."/>
            <person name="Haas B.J."/>
            <person name="Wortman J.R."/>
            <person name="Fraser-Liggett C.M."/>
            <person name="Ravel J."/>
            <person name="Rabinowicz P.D."/>
        </authorList>
    </citation>
    <scope>NUCLEOTIDE SEQUENCE [LARGE SCALE GENOMIC DNA]</scope>
    <source>
        <strain evidence="5">cv. Hale</strain>
    </source>
</reference>
<keyword evidence="2" id="KW-0677">Repeat</keyword>
<feature type="non-terminal residue" evidence="4">
    <location>
        <position position="518"/>
    </location>
</feature>
<evidence type="ECO:0000256" key="3">
    <source>
        <dbReference type="SAM" id="MobiDB-lite"/>
    </source>
</evidence>
<dbReference type="InterPro" id="IPR050836">
    <property type="entry name" value="SDS22/Internalin_LRR"/>
</dbReference>
<evidence type="ECO:0008006" key="6">
    <source>
        <dbReference type="Google" id="ProtNLM"/>
    </source>
</evidence>
<evidence type="ECO:0000256" key="1">
    <source>
        <dbReference type="ARBA" id="ARBA00022614"/>
    </source>
</evidence>
<keyword evidence="5" id="KW-1185">Reference proteome</keyword>
<keyword evidence="1" id="KW-0433">Leucine-rich repeat</keyword>
<dbReference type="PANTHER" id="PTHR46652:SF3">
    <property type="entry name" value="LEUCINE-RICH REPEAT-CONTAINING PROTEIN 9"/>
    <property type="match status" value="1"/>
</dbReference>
<gene>
    <name evidence="4" type="ORF">RCOM_1972830</name>
</gene>
<feature type="region of interest" description="Disordered" evidence="3">
    <location>
        <begin position="292"/>
        <end position="311"/>
    </location>
</feature>
<evidence type="ECO:0000313" key="5">
    <source>
        <dbReference type="Proteomes" id="UP000008311"/>
    </source>
</evidence>
<protein>
    <recommendedName>
        <fullName evidence="6">Leucine-rich repeat-containing protein</fullName>
    </recommendedName>
</protein>
<accession>B9TD00</accession>
<dbReference type="InParanoid" id="B9TD00"/>
<dbReference type="Proteomes" id="UP000008311">
    <property type="component" value="Unassembled WGS sequence"/>
</dbReference>
<evidence type="ECO:0000313" key="4">
    <source>
        <dbReference type="EMBL" id="EEF26263.1"/>
    </source>
</evidence>
<name>B9TD00_RICCO</name>
<dbReference type="SUPFAM" id="SSF52058">
    <property type="entry name" value="L domain-like"/>
    <property type="match status" value="1"/>
</dbReference>